<dbReference type="RefSeq" id="WP_067433335.1">
    <property type="nucleotide sequence ID" value="NZ_LN907827.1"/>
</dbReference>
<keyword evidence="1" id="KW-1133">Transmembrane helix</keyword>
<dbReference type="InterPro" id="IPR019652">
    <property type="entry name" value="DUF2509"/>
</dbReference>
<sequence>MRSQQGGAVLGMTIMLVMLATLMLHAMQRQLDLSLSLVADEQQHVRDFHQAQSALNWGLQQAWPQLQGWSCRTQVEYQWRACLLHQEDAQALLFGEPAAQQALLPGDDVPALRLWHWVRTNGNRLDALPGGWIDYCPLSPAQACDDAQ</sequence>
<reference evidence="3" key="1">
    <citation type="submission" date="2015-11" db="EMBL/GenBank/DDBJ databases">
        <authorList>
            <person name="Blom J."/>
        </authorList>
    </citation>
    <scope>NUCLEOTIDE SEQUENCE [LARGE SCALE GENOMIC DNA]</scope>
</reference>
<dbReference type="Pfam" id="PF10713">
    <property type="entry name" value="DUF2509"/>
    <property type="match status" value="1"/>
</dbReference>
<keyword evidence="1" id="KW-0472">Membrane</keyword>
<evidence type="ECO:0000256" key="1">
    <source>
        <dbReference type="SAM" id="Phobius"/>
    </source>
</evidence>
<organism evidence="2 3">
    <name type="scientific">Duffyella gerundensis</name>
    <dbReference type="NCBI Taxonomy" id="1619313"/>
    <lineage>
        <taxon>Bacteria</taxon>
        <taxon>Pseudomonadati</taxon>
        <taxon>Pseudomonadota</taxon>
        <taxon>Gammaproteobacteria</taxon>
        <taxon>Enterobacterales</taxon>
        <taxon>Erwiniaceae</taxon>
        <taxon>Duffyella</taxon>
    </lineage>
</organism>
<dbReference type="PATRIC" id="fig|1619313.3.peg.2962"/>
<dbReference type="Proteomes" id="UP000059419">
    <property type="component" value="Chromosome 1"/>
</dbReference>
<dbReference type="AlphaFoldDB" id="A0A0U5ECA9"/>
<dbReference type="EMBL" id="LN907827">
    <property type="protein sequence ID" value="CUU25085.1"/>
    <property type="molecule type" value="Genomic_DNA"/>
</dbReference>
<dbReference type="STRING" id="1619313.EM595_2854"/>
<dbReference type="KEGG" id="ege:EM595_2854"/>
<name>A0A0U5ECA9_9GAMM</name>
<gene>
    <name evidence="2" type="ORF">EM595_2854</name>
</gene>
<protein>
    <submittedName>
        <fullName evidence="2">Putative membrane protein</fullName>
    </submittedName>
</protein>
<keyword evidence="1" id="KW-0812">Transmembrane</keyword>
<keyword evidence="3" id="KW-1185">Reference proteome</keyword>
<proteinExistence type="predicted"/>
<accession>A0A0U5ECA9</accession>
<feature type="transmembrane region" description="Helical" evidence="1">
    <location>
        <begin position="6"/>
        <end position="27"/>
    </location>
</feature>
<evidence type="ECO:0000313" key="3">
    <source>
        <dbReference type="Proteomes" id="UP000059419"/>
    </source>
</evidence>
<evidence type="ECO:0000313" key="2">
    <source>
        <dbReference type="EMBL" id="CUU25085.1"/>
    </source>
</evidence>